<dbReference type="Pfam" id="PF11832">
    <property type="entry name" value="DUF3352"/>
    <property type="match status" value="1"/>
</dbReference>
<feature type="transmembrane region" description="Helical" evidence="1">
    <location>
        <begin position="7"/>
        <end position="28"/>
    </location>
</feature>
<evidence type="ECO:0000313" key="2">
    <source>
        <dbReference type="EMBL" id="RLT80195.1"/>
    </source>
</evidence>
<name>A0A3L7YZ02_9BACE</name>
<dbReference type="Proteomes" id="UP000267159">
    <property type="component" value="Unassembled WGS sequence"/>
</dbReference>
<keyword evidence="1" id="KW-0812">Transmembrane</keyword>
<sequence length="524" mass="59415">MKLRTIVKIAVTSSVVLLCAGFVLYSFFRLSAAEGQKDFNLYELVPTTASAVFATDDVLGFVTEIDGLTCSKNHQYLHVSKLFSCLKQSLYAFSEDTPHGLSRQMNQMLISFHEPDNDRNQVLYCRLGNGDRELIGRFTQKYISSLYPPKKFDYKGEEIMIYPLSDGDFLACYLTPDFMVLSFQKKLVEDVIDVYKKGGSLAYDPTFMGVLASKKSTATATIYTRVNGMMGWTEFDMKMKDDFIYFTGVSHDTDTCFNFINLLRQQESVKGFPSEVLPSTAFYFSRQSITDWTSLLSYGGMQAYATAGRTTEMQERNRELSCYLMENTGHDLVACLFQQEDTLQGAAAVLSLSVLDVTEAERKLRSLVNTAPAEEGVKTPRITFCYTANKAYSVYRLSQTTLFAQLTTFVEPTSYMYAVFYGGRLLLAPDEGSLSRYIRQLDKGDVLDGAIAYRAGMDSLSDSYHFMLMADFDHLFHQAEKQVHFVPDFFLRNSGFFRNFILFAQFTCADGVVYPNIVLWYKTE</sequence>
<proteinExistence type="predicted"/>
<dbReference type="EMBL" id="RAZM01000025">
    <property type="protein sequence ID" value="RLT80195.1"/>
    <property type="molecule type" value="Genomic_DNA"/>
</dbReference>
<reference evidence="2 3" key="1">
    <citation type="submission" date="2018-09" db="EMBL/GenBank/DDBJ databases">
        <title>Murine metabolic-syndrome-specific gut microbial biobank.</title>
        <authorList>
            <person name="Liu C."/>
        </authorList>
    </citation>
    <scope>NUCLEOTIDE SEQUENCE [LARGE SCALE GENOMIC DNA]</scope>
    <source>
        <strain evidence="2 3">0.1X-D8-26</strain>
    </source>
</reference>
<evidence type="ECO:0000313" key="3">
    <source>
        <dbReference type="Proteomes" id="UP000267159"/>
    </source>
</evidence>
<dbReference type="InterPro" id="IPR021787">
    <property type="entry name" value="DUF3352"/>
</dbReference>
<dbReference type="STRING" id="1235814.GCA_000613385_03024"/>
<comment type="caution">
    <text evidence="2">The sequence shown here is derived from an EMBL/GenBank/DDBJ whole genome shotgun (WGS) entry which is preliminary data.</text>
</comment>
<dbReference type="AlphaFoldDB" id="A0A3L7YZ02"/>
<keyword evidence="1" id="KW-1133">Transmembrane helix</keyword>
<dbReference type="GeneID" id="93046646"/>
<organism evidence="2 3">
    <name type="scientific">Bacteroides acidifaciens</name>
    <dbReference type="NCBI Taxonomy" id="85831"/>
    <lineage>
        <taxon>Bacteria</taxon>
        <taxon>Pseudomonadati</taxon>
        <taxon>Bacteroidota</taxon>
        <taxon>Bacteroidia</taxon>
        <taxon>Bacteroidales</taxon>
        <taxon>Bacteroidaceae</taxon>
        <taxon>Bacteroides</taxon>
    </lineage>
</organism>
<keyword evidence="1" id="KW-0472">Membrane</keyword>
<accession>A0A3L7YZ02</accession>
<evidence type="ECO:0000256" key="1">
    <source>
        <dbReference type="SAM" id="Phobius"/>
    </source>
</evidence>
<gene>
    <name evidence="2" type="ORF">D7Y07_09715</name>
</gene>
<protein>
    <submittedName>
        <fullName evidence="2">DUF3352 domain-containing protein</fullName>
    </submittedName>
</protein>
<dbReference type="RefSeq" id="WP_121766677.1">
    <property type="nucleotide sequence ID" value="NZ_CANSXW010000059.1"/>
</dbReference>